<sequence>MAGPLSTLLSRAADSEASEQLASKRVMVPICKAYLTLLDSIWGGIGRGTKAHLFVLESTLPQVIEVVNTAHSSSLHAICLQTLHRAHLKVRTPCTALVGDEAAHQISHGRTEGGCNVGGHVWKIEAMNSFRSTAPLGNLPAPPARTHHVPHYPPKDDPSPHPWKEKHPAIIVPSTRFPLGPQFDTTEKALRLFLHLHLELKHEKNPGAQRVIDEVLLSGARAPFPPGSPPGGDKLIRLYDEGSPLRRASKARATQGAREEDSSPPCVASSTAPQKSVLHSSKGGRGAPVLPRDPKGGRAPRFPRVLSFSLAVKGKGKGEVGVNESRRGEAGAKVSLWLDRSVVLSGILSDSRPGRATFLPGGGPGGDLNRQGPIEILGPGGRAKSVLNSEGPRPLDRTKVSNRNAVHVFRCSTELRTDPAERC</sequence>
<evidence type="ECO:0000256" key="1">
    <source>
        <dbReference type="SAM" id="MobiDB-lite"/>
    </source>
</evidence>
<protein>
    <submittedName>
        <fullName evidence="2">Uncharacterized protein</fullName>
    </submittedName>
</protein>
<dbReference type="AlphaFoldDB" id="A0A8J5CQN7"/>
<organism evidence="2 3">
    <name type="scientific">Chionoecetes opilio</name>
    <name type="common">Atlantic snow crab</name>
    <name type="synonym">Cancer opilio</name>
    <dbReference type="NCBI Taxonomy" id="41210"/>
    <lineage>
        <taxon>Eukaryota</taxon>
        <taxon>Metazoa</taxon>
        <taxon>Ecdysozoa</taxon>
        <taxon>Arthropoda</taxon>
        <taxon>Crustacea</taxon>
        <taxon>Multicrustacea</taxon>
        <taxon>Malacostraca</taxon>
        <taxon>Eumalacostraca</taxon>
        <taxon>Eucarida</taxon>
        <taxon>Decapoda</taxon>
        <taxon>Pleocyemata</taxon>
        <taxon>Brachyura</taxon>
        <taxon>Eubrachyura</taxon>
        <taxon>Majoidea</taxon>
        <taxon>Majidae</taxon>
        <taxon>Chionoecetes</taxon>
    </lineage>
</organism>
<evidence type="ECO:0000313" key="3">
    <source>
        <dbReference type="Proteomes" id="UP000770661"/>
    </source>
</evidence>
<comment type="caution">
    <text evidence="2">The sequence shown here is derived from an EMBL/GenBank/DDBJ whole genome shotgun (WGS) entry which is preliminary data.</text>
</comment>
<feature type="region of interest" description="Disordered" evidence="1">
    <location>
        <begin position="246"/>
        <end position="301"/>
    </location>
</feature>
<feature type="compositionally biased region" description="Polar residues" evidence="1">
    <location>
        <begin position="268"/>
        <end position="279"/>
    </location>
</feature>
<name>A0A8J5CQN7_CHIOP</name>
<gene>
    <name evidence="2" type="ORF">GWK47_031258</name>
</gene>
<keyword evidence="3" id="KW-1185">Reference proteome</keyword>
<proteinExistence type="predicted"/>
<accession>A0A8J5CQN7</accession>
<dbReference type="EMBL" id="JACEEZ010001607">
    <property type="protein sequence ID" value="KAG0729003.1"/>
    <property type="molecule type" value="Genomic_DNA"/>
</dbReference>
<reference evidence="2" key="1">
    <citation type="submission" date="2020-07" db="EMBL/GenBank/DDBJ databases">
        <title>The High-quality genome of the commercially important snow crab, Chionoecetes opilio.</title>
        <authorList>
            <person name="Jeong J.-H."/>
            <person name="Ryu S."/>
        </authorList>
    </citation>
    <scope>NUCLEOTIDE SEQUENCE</scope>
    <source>
        <strain evidence="2">MADBK_172401_WGS</strain>
        <tissue evidence="2">Digestive gland</tissue>
    </source>
</reference>
<dbReference type="Proteomes" id="UP000770661">
    <property type="component" value="Unassembled WGS sequence"/>
</dbReference>
<evidence type="ECO:0000313" key="2">
    <source>
        <dbReference type="EMBL" id="KAG0729003.1"/>
    </source>
</evidence>